<evidence type="ECO:0000313" key="2">
    <source>
        <dbReference type="Proteomes" id="UP000479000"/>
    </source>
</evidence>
<organism evidence="1 2">
    <name type="scientific">Nesidiocoris tenuis</name>
    <dbReference type="NCBI Taxonomy" id="355587"/>
    <lineage>
        <taxon>Eukaryota</taxon>
        <taxon>Metazoa</taxon>
        <taxon>Ecdysozoa</taxon>
        <taxon>Arthropoda</taxon>
        <taxon>Hexapoda</taxon>
        <taxon>Insecta</taxon>
        <taxon>Pterygota</taxon>
        <taxon>Neoptera</taxon>
        <taxon>Paraneoptera</taxon>
        <taxon>Hemiptera</taxon>
        <taxon>Heteroptera</taxon>
        <taxon>Panheteroptera</taxon>
        <taxon>Cimicomorpha</taxon>
        <taxon>Miridae</taxon>
        <taxon>Dicyphina</taxon>
        <taxon>Nesidiocoris</taxon>
    </lineage>
</organism>
<protein>
    <recommendedName>
        <fullName evidence="3">CHK kinase-like domain-containing protein</fullName>
    </recommendedName>
</protein>
<dbReference type="Proteomes" id="UP000479000">
    <property type="component" value="Unassembled WGS sequence"/>
</dbReference>
<evidence type="ECO:0008006" key="3">
    <source>
        <dbReference type="Google" id="ProtNLM"/>
    </source>
</evidence>
<name>A0A6H5HDT2_9HEMI</name>
<dbReference type="AlphaFoldDB" id="A0A6H5HDT2"/>
<feature type="non-terminal residue" evidence="1">
    <location>
        <position position="258"/>
    </location>
</feature>
<evidence type="ECO:0000313" key="1">
    <source>
        <dbReference type="EMBL" id="CAB0016254.1"/>
    </source>
</evidence>
<dbReference type="PANTHER" id="PTHR11012:SF30">
    <property type="entry name" value="PROTEIN KINASE-LIKE DOMAIN-CONTAINING"/>
    <property type="match status" value="1"/>
</dbReference>
<gene>
    <name evidence="1" type="ORF">NTEN_LOCUS20491</name>
</gene>
<dbReference type="Pfam" id="PF02958">
    <property type="entry name" value="EcKL"/>
    <property type="match status" value="1"/>
</dbReference>
<sequence>MASESILKEALERVAQQNGFQSGKFTIKLTGEHEYMHTGMVKQYEITEPPNQNLKLSVRLPPTVTDKFLLIPMGNWFKNNVHFYKNVYTRIKSYGGLFTVPKFYSSSMKENEEYIILEDLEASGYHRPSMSLGLDRIQLKVVLTTLSMFHQTVATWKNRDPADFKKICSEFRPVLGPKYPYKDRLPDYEKCLRTILQSIWYSSRTKHSADQMRKHIVNLLDGCPGRLMRTLEDDFNLSWSTLVNCTMWTPNLLFRNHT</sequence>
<dbReference type="OrthoDB" id="190089at2759"/>
<accession>A0A6H5HDT2</accession>
<dbReference type="EMBL" id="CADCXU010030183">
    <property type="protein sequence ID" value="CAB0016254.1"/>
    <property type="molecule type" value="Genomic_DNA"/>
</dbReference>
<dbReference type="InterPro" id="IPR004119">
    <property type="entry name" value="EcKL"/>
</dbReference>
<dbReference type="PANTHER" id="PTHR11012">
    <property type="entry name" value="PROTEIN KINASE-LIKE DOMAIN-CONTAINING"/>
    <property type="match status" value="1"/>
</dbReference>
<reference evidence="1 2" key="1">
    <citation type="submission" date="2020-02" db="EMBL/GenBank/DDBJ databases">
        <authorList>
            <person name="Ferguson B K."/>
        </authorList>
    </citation>
    <scope>NUCLEOTIDE SEQUENCE [LARGE SCALE GENOMIC DNA]</scope>
</reference>
<keyword evidence="2" id="KW-1185">Reference proteome</keyword>
<proteinExistence type="predicted"/>